<evidence type="ECO:0000256" key="19">
    <source>
        <dbReference type="SAM" id="MobiDB-lite"/>
    </source>
</evidence>
<dbReference type="GO" id="GO:0004519">
    <property type="term" value="F:endonuclease activity"/>
    <property type="evidence" value="ECO:0007669"/>
    <property type="project" value="UniProtKB-KW"/>
</dbReference>
<comment type="function">
    <text evidence="1">The aspartyl protease (PR) mediates the proteolytic cleavages of the Gag and Gag-Pol polyproteins after assembly of the VLP.</text>
</comment>
<keyword evidence="11" id="KW-0460">Magnesium</keyword>
<dbReference type="EMBL" id="BGPR01000328">
    <property type="protein sequence ID" value="GBM13447.1"/>
    <property type="molecule type" value="Genomic_DNA"/>
</dbReference>
<comment type="caution">
    <text evidence="22">The sequence shown here is derived from an EMBL/GenBank/DDBJ whole genome shotgun (WGS) entry which is preliminary data.</text>
</comment>
<keyword evidence="23" id="KW-1185">Reference proteome</keyword>
<dbReference type="PANTHER" id="PTHR42648:SF11">
    <property type="entry name" value="TRANSPOSON TY4-P GAG-POL POLYPROTEIN"/>
    <property type="match status" value="1"/>
</dbReference>
<evidence type="ECO:0000256" key="3">
    <source>
        <dbReference type="ARBA" id="ARBA00022670"/>
    </source>
</evidence>
<feature type="domain" description="Integrase catalytic" evidence="21">
    <location>
        <begin position="329"/>
        <end position="505"/>
    </location>
</feature>
<keyword evidence="8" id="KW-0255">Endonuclease</keyword>
<dbReference type="InterPro" id="IPR013103">
    <property type="entry name" value="RVT_2"/>
</dbReference>
<keyword evidence="18" id="KW-0863">Zinc-finger</keyword>
<feature type="compositionally biased region" description="Basic residues" evidence="19">
    <location>
        <begin position="123"/>
        <end position="132"/>
    </location>
</feature>
<evidence type="ECO:0000256" key="16">
    <source>
        <dbReference type="ARBA" id="ARBA00023172"/>
    </source>
</evidence>
<keyword evidence="13" id="KW-0695">RNA-directed DNA polymerase</keyword>
<dbReference type="Pfam" id="PF25597">
    <property type="entry name" value="SH3_retrovirus"/>
    <property type="match status" value="1"/>
</dbReference>
<dbReference type="PANTHER" id="PTHR42648">
    <property type="entry name" value="TRANSPOSASE, PUTATIVE-RELATED"/>
    <property type="match status" value="1"/>
</dbReference>
<keyword evidence="14" id="KW-0808">Transferase</keyword>
<dbReference type="InterPro" id="IPR036397">
    <property type="entry name" value="RNaseH_sf"/>
</dbReference>
<dbReference type="Pfam" id="PF13976">
    <property type="entry name" value="gag_pre-integrs"/>
    <property type="match status" value="1"/>
</dbReference>
<keyword evidence="10" id="KW-0067">ATP-binding</keyword>
<dbReference type="Proteomes" id="UP000499080">
    <property type="component" value="Unassembled WGS sequence"/>
</dbReference>
<dbReference type="Pfam" id="PF14223">
    <property type="entry name" value="Retrotran_gag_2"/>
    <property type="match status" value="1"/>
</dbReference>
<reference evidence="22 23" key="1">
    <citation type="journal article" date="2019" name="Sci. Rep.">
        <title>Orb-weaving spider Araneus ventricosus genome elucidates the spidroin gene catalogue.</title>
        <authorList>
            <person name="Kono N."/>
            <person name="Nakamura H."/>
            <person name="Ohtoshi R."/>
            <person name="Moran D.A.P."/>
            <person name="Shinohara A."/>
            <person name="Yoshida Y."/>
            <person name="Fujiwara M."/>
            <person name="Mori M."/>
            <person name="Tomita M."/>
            <person name="Arakawa K."/>
        </authorList>
    </citation>
    <scope>NUCLEOTIDE SEQUENCE [LARGE SCALE GENOMIC DNA]</scope>
</reference>
<dbReference type="GO" id="GO:0003887">
    <property type="term" value="F:DNA-directed DNA polymerase activity"/>
    <property type="evidence" value="ECO:0007669"/>
    <property type="project" value="UniProtKB-KW"/>
</dbReference>
<evidence type="ECO:0000256" key="5">
    <source>
        <dbReference type="ARBA" id="ARBA00022723"/>
    </source>
</evidence>
<evidence type="ECO:0000256" key="15">
    <source>
        <dbReference type="ARBA" id="ARBA00023113"/>
    </source>
</evidence>
<organism evidence="22 23">
    <name type="scientific">Araneus ventricosus</name>
    <name type="common">Orbweaver spider</name>
    <name type="synonym">Epeira ventricosa</name>
    <dbReference type="NCBI Taxonomy" id="182803"/>
    <lineage>
        <taxon>Eukaryota</taxon>
        <taxon>Metazoa</taxon>
        <taxon>Ecdysozoa</taxon>
        <taxon>Arthropoda</taxon>
        <taxon>Chelicerata</taxon>
        <taxon>Arachnida</taxon>
        <taxon>Araneae</taxon>
        <taxon>Araneomorphae</taxon>
        <taxon>Entelegynae</taxon>
        <taxon>Araneoidea</taxon>
        <taxon>Araneidae</taxon>
        <taxon>Araneus</taxon>
    </lineage>
</organism>
<dbReference type="GO" id="GO:0004190">
    <property type="term" value="F:aspartic-type endopeptidase activity"/>
    <property type="evidence" value="ECO:0007669"/>
    <property type="project" value="UniProtKB-KW"/>
</dbReference>
<keyword evidence="18" id="KW-0862">Zinc</keyword>
<dbReference type="GO" id="GO:0042575">
    <property type="term" value="C:DNA polymerase complex"/>
    <property type="evidence" value="ECO:0007669"/>
    <property type="project" value="UniProtKB-ARBA"/>
</dbReference>
<dbReference type="GO" id="GO:0003676">
    <property type="term" value="F:nucleic acid binding"/>
    <property type="evidence" value="ECO:0007669"/>
    <property type="project" value="InterPro"/>
</dbReference>
<evidence type="ECO:0000256" key="11">
    <source>
        <dbReference type="ARBA" id="ARBA00022842"/>
    </source>
</evidence>
<dbReference type="InterPro" id="IPR001584">
    <property type="entry name" value="Integrase_cat-core"/>
</dbReference>
<dbReference type="Pfam" id="PF07727">
    <property type="entry name" value="RVT_2"/>
    <property type="match status" value="1"/>
</dbReference>
<dbReference type="InterPro" id="IPR043502">
    <property type="entry name" value="DNA/RNA_pol_sf"/>
</dbReference>
<dbReference type="AlphaFoldDB" id="A0A4Y2DBF7"/>
<keyword evidence="9" id="KW-0378">Hydrolase</keyword>
<dbReference type="SUPFAM" id="SSF56672">
    <property type="entry name" value="DNA/RNA polymerases"/>
    <property type="match status" value="1"/>
</dbReference>
<dbReference type="GO" id="GO:0008270">
    <property type="term" value="F:zinc ion binding"/>
    <property type="evidence" value="ECO:0007669"/>
    <property type="project" value="UniProtKB-KW"/>
</dbReference>
<evidence type="ECO:0000256" key="18">
    <source>
        <dbReference type="PROSITE-ProRule" id="PRU00047"/>
    </source>
</evidence>
<dbReference type="InterPro" id="IPR057670">
    <property type="entry name" value="SH3_retrovirus"/>
</dbReference>
<gene>
    <name evidence="22" type="primary">POLX_1280</name>
    <name evidence="22" type="ORF">AVEN_40393_1</name>
</gene>
<evidence type="ECO:0000256" key="8">
    <source>
        <dbReference type="ARBA" id="ARBA00022759"/>
    </source>
</evidence>
<evidence type="ECO:0000259" key="21">
    <source>
        <dbReference type="PROSITE" id="PS50994"/>
    </source>
</evidence>
<dbReference type="Gene3D" id="3.30.420.10">
    <property type="entry name" value="Ribonuclease H-like superfamily/Ribonuclease H"/>
    <property type="match status" value="1"/>
</dbReference>
<dbReference type="Pfam" id="PF00665">
    <property type="entry name" value="rve"/>
    <property type="match status" value="1"/>
</dbReference>
<keyword evidence="15" id="KW-0917">Virion maturation</keyword>
<evidence type="ECO:0000256" key="17">
    <source>
        <dbReference type="ARBA" id="ARBA00023268"/>
    </source>
</evidence>
<evidence type="ECO:0000259" key="20">
    <source>
        <dbReference type="PROSITE" id="PS50158"/>
    </source>
</evidence>
<dbReference type="SUPFAM" id="SSF53098">
    <property type="entry name" value="Ribonuclease H-like"/>
    <property type="match status" value="1"/>
</dbReference>
<evidence type="ECO:0000256" key="2">
    <source>
        <dbReference type="ARBA" id="ARBA00022612"/>
    </source>
</evidence>
<sequence length="1214" mass="138069">MTDYLHRAISAYQQLKSTGIKPDEELIAGIILANLPDRFEPLIMALKNCGEKITVDNVRNRLLTEDVKPQVDDSREHAFVNEKFKSKKYFKGKCFKCNLYGHKSSDCVKPSRPNVGYNENKSSKKNGFKSKQPKREEAYMADVYVASSNTDPNIWFMDSCASYRMTPHKELIDNYTKPSIKLIKTGSSVIEVEGVGNVTFLLSRNKKKENVTFTNVLHVPKLTANLLSIKYLNKTFEMVSTFTGKRCFVYKNKHLVASGTGVSDNLYLLDICNEWALITHNSISNDLLHKRAGHLSKGGMIRLKDMVEGFTFNGELDDCTSCIKGKMHRQPFPKGKTKRAKEILGIVHTDLCGPMNVESIGGSQYFVSFIDDLSRMTFVYFLKHKSEVFEKFKIFQLHVEKQTGRPIKVLRSDNGTEYISNEMIKYLASKGIKHQKSIPYTSEQMGVAERNNKTLVERARSMLADAHLDRKYWAEAVETANHCKNISPTVAVTGMTPYEKWSGDKPNLEYLRVFGCHAFVHIPKEKRTKWDAKAKEMMFIGYCQDRKGYRLIDPVSYEIINARDVHFLENQMYHQTNTNKPEFYNDSLFSGSIAISSDDEDNHDSNIETESLVNVNSEIDSSGNITTINDNASDNNTNLDNAVDNSLPALTRPYRETRLPNRYQDFDMNGMPDLQMSNLNHMCYVQALAAMQNDCCLEPKTIDEAVNGVDRNHWKDSISETILSHIKNKTWEIVDKPENKNIIKCKWVFKIKHNSKGEIERYKTRLVAKGFSQIEGVDYNETFSPVVRYTTLRVLLAFATIYDWEINQLDAVMAFAQGTLNEEIYMKIPEGLNEYDQGNLEGKVLKLNRALDGLKQNGRVWYQMLKNGLVEMDFRQSSFDSCAYIKVDQNKDIDIVTIYVDDLLIFSNSVKLKNWDKEQLKSTFKMKNLGTASFCLGIKIESDRKNRYVSLNQTQYVEGVLCRYNMHESHPVTTPLDTNKSITKSIANMEDLTRVPYQMAVGSLLYAAQATRPDIGYAVNLLCQFCSNPSRTHWTAVKRIMRYLRGTAETTLNYNRNNGDVIGYCDSNYGGDIADHRSTTGYVFTIGGGAVSWCSKRQPTVATSTTEAEYMALCAAAKKAIWLNKIVTDIGLSHINTIPVHCDNNGVINLSKNNVYHTRSKHIDIQHHFVREVIKNGHITVKSMPTASMIADFLTKSVQRSKHEMCAPSMGLKL</sequence>
<dbReference type="InterPro" id="IPR039537">
    <property type="entry name" value="Retrotran_Ty1/copia-like"/>
</dbReference>
<keyword evidence="4" id="KW-0540">Nuclease</keyword>
<evidence type="ECO:0000313" key="23">
    <source>
        <dbReference type="Proteomes" id="UP000499080"/>
    </source>
</evidence>
<feature type="region of interest" description="Disordered" evidence="19">
    <location>
        <begin position="111"/>
        <end position="132"/>
    </location>
</feature>
<protein>
    <submittedName>
        <fullName evidence="22">Retrovirus-related Pol polyprotein from transposon TNT 1-94</fullName>
    </submittedName>
</protein>
<dbReference type="Pfam" id="PF22936">
    <property type="entry name" value="Pol_BBD"/>
    <property type="match status" value="1"/>
</dbReference>
<keyword evidence="14" id="KW-0548">Nucleotidyltransferase</keyword>
<dbReference type="PROSITE" id="PS50158">
    <property type="entry name" value="ZF_CCHC"/>
    <property type="match status" value="1"/>
</dbReference>
<evidence type="ECO:0000256" key="10">
    <source>
        <dbReference type="ARBA" id="ARBA00022840"/>
    </source>
</evidence>
<feature type="domain" description="CCHC-type" evidence="20">
    <location>
        <begin position="93"/>
        <end position="107"/>
    </location>
</feature>
<keyword evidence="17" id="KW-0511">Multifunctional enzyme</keyword>
<dbReference type="InterPro" id="IPR001878">
    <property type="entry name" value="Znf_CCHC"/>
</dbReference>
<keyword evidence="3" id="KW-0645">Protease</keyword>
<dbReference type="CDD" id="cd09272">
    <property type="entry name" value="RNase_HI_RT_Ty1"/>
    <property type="match status" value="1"/>
</dbReference>
<dbReference type="InterPro" id="IPR012337">
    <property type="entry name" value="RNaseH-like_sf"/>
</dbReference>
<dbReference type="GO" id="GO:0006508">
    <property type="term" value="P:proteolysis"/>
    <property type="evidence" value="ECO:0007669"/>
    <property type="project" value="UniProtKB-KW"/>
</dbReference>
<proteinExistence type="predicted"/>
<dbReference type="GO" id="GO:0003964">
    <property type="term" value="F:RNA-directed DNA polymerase activity"/>
    <property type="evidence" value="ECO:0007669"/>
    <property type="project" value="UniProtKB-KW"/>
</dbReference>
<dbReference type="GO" id="GO:0006310">
    <property type="term" value="P:DNA recombination"/>
    <property type="evidence" value="ECO:0007669"/>
    <property type="project" value="UniProtKB-KW"/>
</dbReference>
<dbReference type="GO" id="GO:0005524">
    <property type="term" value="F:ATP binding"/>
    <property type="evidence" value="ECO:0007669"/>
    <property type="project" value="UniProtKB-KW"/>
</dbReference>
<keyword evidence="14" id="KW-0239">DNA-directed DNA polymerase</keyword>
<evidence type="ECO:0000256" key="4">
    <source>
        <dbReference type="ARBA" id="ARBA00022722"/>
    </source>
</evidence>
<evidence type="ECO:0000256" key="7">
    <source>
        <dbReference type="ARBA" id="ARBA00022750"/>
    </source>
</evidence>
<keyword evidence="5" id="KW-0479">Metal-binding</keyword>
<keyword evidence="6" id="KW-0547">Nucleotide-binding</keyword>
<keyword evidence="12" id="KW-0229">DNA integration</keyword>
<evidence type="ECO:0000256" key="12">
    <source>
        <dbReference type="ARBA" id="ARBA00022908"/>
    </source>
</evidence>
<evidence type="ECO:0000256" key="13">
    <source>
        <dbReference type="ARBA" id="ARBA00022918"/>
    </source>
</evidence>
<dbReference type="InterPro" id="IPR054722">
    <property type="entry name" value="PolX-like_BBD"/>
</dbReference>
<dbReference type="PROSITE" id="PS50994">
    <property type="entry name" value="INTEGRASE"/>
    <property type="match status" value="1"/>
</dbReference>
<evidence type="ECO:0000256" key="9">
    <source>
        <dbReference type="ARBA" id="ARBA00022801"/>
    </source>
</evidence>
<dbReference type="OrthoDB" id="413361at2759"/>
<evidence type="ECO:0000256" key="14">
    <source>
        <dbReference type="ARBA" id="ARBA00022932"/>
    </source>
</evidence>
<evidence type="ECO:0000256" key="1">
    <source>
        <dbReference type="ARBA" id="ARBA00002180"/>
    </source>
</evidence>
<accession>A0A4Y2DBF7</accession>
<evidence type="ECO:0000313" key="22">
    <source>
        <dbReference type="EMBL" id="GBM13447.1"/>
    </source>
</evidence>
<keyword evidence="2" id="KW-1188">Viral release from host cell</keyword>
<dbReference type="InterPro" id="IPR025724">
    <property type="entry name" value="GAG-pre-integrase_dom"/>
</dbReference>
<keyword evidence="16" id="KW-0233">DNA recombination</keyword>
<name>A0A4Y2DBF7_ARAVE</name>
<evidence type="ECO:0000256" key="6">
    <source>
        <dbReference type="ARBA" id="ARBA00022741"/>
    </source>
</evidence>
<keyword evidence="7" id="KW-0064">Aspartyl protease</keyword>
<dbReference type="GO" id="GO:0015074">
    <property type="term" value="P:DNA integration"/>
    <property type="evidence" value="ECO:0007669"/>
    <property type="project" value="UniProtKB-KW"/>
</dbReference>